<evidence type="ECO:0000313" key="4">
    <source>
        <dbReference type="Proteomes" id="UP000035159"/>
    </source>
</evidence>
<dbReference type="GO" id="GO:0003677">
    <property type="term" value="F:DNA binding"/>
    <property type="evidence" value="ECO:0007669"/>
    <property type="project" value="InterPro"/>
</dbReference>
<dbReference type="PANTHER" id="PTHR30461">
    <property type="entry name" value="DNA-INVERTASE FROM LAMBDOID PROPHAGE"/>
    <property type="match status" value="1"/>
</dbReference>
<dbReference type="CDD" id="cd00338">
    <property type="entry name" value="Ser_Recombinase"/>
    <property type="match status" value="1"/>
</dbReference>
<dbReference type="KEGG" id="kpf:IX53_01675"/>
<keyword evidence="1" id="KW-1133">Transmembrane helix</keyword>
<dbReference type="RefSeq" id="WP_047753877.1">
    <property type="nucleotide sequence ID" value="NZ_CAJUHA010000004.1"/>
</dbReference>
<dbReference type="Gene3D" id="3.40.50.1390">
    <property type="entry name" value="Resolvase, N-terminal catalytic domain"/>
    <property type="match status" value="1"/>
</dbReference>
<proteinExistence type="predicted"/>
<evidence type="ECO:0000256" key="1">
    <source>
        <dbReference type="SAM" id="Phobius"/>
    </source>
</evidence>
<evidence type="ECO:0000259" key="2">
    <source>
        <dbReference type="PROSITE" id="PS51736"/>
    </source>
</evidence>
<protein>
    <recommendedName>
        <fullName evidence="2">Resolvase/invertase-type recombinase catalytic domain-containing protein</fullName>
    </recommendedName>
</protein>
<feature type="transmembrane region" description="Helical" evidence="1">
    <location>
        <begin position="14"/>
        <end position="36"/>
    </location>
</feature>
<feature type="domain" description="Resolvase/invertase-type recombinase catalytic" evidence="2">
    <location>
        <begin position="46"/>
        <end position="116"/>
    </location>
</feature>
<dbReference type="InterPro" id="IPR006119">
    <property type="entry name" value="Resolv_N"/>
</dbReference>
<dbReference type="OrthoDB" id="1094757at2"/>
<sequence>MKITITSPLGEVSFILYGIIYYTILHHLPLFMLQFLGGGICVGKKRAAIYARYSSDNQQELSIEGQLDQMLEFCQKHGYEVVKQYADRGISAFLIEKRHDFLKLIEDAMEAKFDTL</sequence>
<reference evidence="3 4" key="1">
    <citation type="submission" date="2015-04" db="EMBL/GenBank/DDBJ databases">
        <title>Complete Genome Sequence of Kosmotoga pacifica SLHLJ1.</title>
        <authorList>
            <person name="Jiang L.J."/>
            <person name="Shao Z.Z."/>
            <person name="Jebbar M."/>
        </authorList>
    </citation>
    <scope>NUCLEOTIDE SEQUENCE [LARGE SCALE GENOMIC DNA]</scope>
    <source>
        <strain evidence="3 4">SLHLJ1</strain>
    </source>
</reference>
<name>A0A0G2Z5A0_9BACT</name>
<dbReference type="PROSITE" id="PS51736">
    <property type="entry name" value="RECOMBINASES_3"/>
    <property type="match status" value="1"/>
</dbReference>
<dbReference type="Pfam" id="PF00239">
    <property type="entry name" value="Resolvase"/>
    <property type="match status" value="1"/>
</dbReference>
<dbReference type="SUPFAM" id="SSF53041">
    <property type="entry name" value="Resolvase-like"/>
    <property type="match status" value="1"/>
</dbReference>
<organism evidence="3 4">
    <name type="scientific">Kosmotoga pacifica</name>
    <dbReference type="NCBI Taxonomy" id="1330330"/>
    <lineage>
        <taxon>Bacteria</taxon>
        <taxon>Thermotogati</taxon>
        <taxon>Thermotogota</taxon>
        <taxon>Thermotogae</taxon>
        <taxon>Kosmotogales</taxon>
        <taxon>Kosmotogaceae</taxon>
        <taxon>Kosmotoga</taxon>
    </lineage>
</organism>
<dbReference type="InterPro" id="IPR036162">
    <property type="entry name" value="Resolvase-like_N_sf"/>
</dbReference>
<dbReference type="PANTHER" id="PTHR30461:SF23">
    <property type="entry name" value="DNA RECOMBINASE-RELATED"/>
    <property type="match status" value="1"/>
</dbReference>
<dbReference type="Proteomes" id="UP000035159">
    <property type="component" value="Chromosome"/>
</dbReference>
<dbReference type="PATRIC" id="fig|1330330.3.peg.339"/>
<accession>A0A0G2Z5A0</accession>
<evidence type="ECO:0000313" key="3">
    <source>
        <dbReference type="EMBL" id="AKI96742.1"/>
    </source>
</evidence>
<dbReference type="GO" id="GO:0000150">
    <property type="term" value="F:DNA strand exchange activity"/>
    <property type="evidence" value="ECO:0007669"/>
    <property type="project" value="InterPro"/>
</dbReference>
<keyword evidence="4" id="KW-1185">Reference proteome</keyword>
<dbReference type="EMBL" id="CP011232">
    <property type="protein sequence ID" value="AKI96742.1"/>
    <property type="molecule type" value="Genomic_DNA"/>
</dbReference>
<gene>
    <name evidence="3" type="ORF">IX53_01675</name>
</gene>
<keyword evidence="1" id="KW-0812">Transmembrane</keyword>
<keyword evidence="1" id="KW-0472">Membrane</keyword>
<dbReference type="AlphaFoldDB" id="A0A0G2Z5A0"/>
<dbReference type="InterPro" id="IPR050639">
    <property type="entry name" value="SSR_resolvase"/>
</dbReference>
<dbReference type="STRING" id="1330330.IX53_01675"/>